<feature type="region of interest" description="Disordered" evidence="1">
    <location>
        <begin position="219"/>
        <end position="262"/>
    </location>
</feature>
<feature type="region of interest" description="Disordered" evidence="1">
    <location>
        <begin position="13"/>
        <end position="47"/>
    </location>
</feature>
<dbReference type="EMBL" id="JBBCAQ010000036">
    <property type="protein sequence ID" value="KAK7575461.1"/>
    <property type="molecule type" value="Genomic_DNA"/>
</dbReference>
<feature type="compositionally biased region" description="Polar residues" evidence="1">
    <location>
        <begin position="235"/>
        <end position="248"/>
    </location>
</feature>
<feature type="transmembrane region" description="Helical" evidence="2">
    <location>
        <begin position="103"/>
        <end position="122"/>
    </location>
</feature>
<evidence type="ECO:0000256" key="1">
    <source>
        <dbReference type="SAM" id="MobiDB-lite"/>
    </source>
</evidence>
<organism evidence="3 4">
    <name type="scientific">Parthenolecanium corni</name>
    <dbReference type="NCBI Taxonomy" id="536013"/>
    <lineage>
        <taxon>Eukaryota</taxon>
        <taxon>Metazoa</taxon>
        <taxon>Ecdysozoa</taxon>
        <taxon>Arthropoda</taxon>
        <taxon>Hexapoda</taxon>
        <taxon>Insecta</taxon>
        <taxon>Pterygota</taxon>
        <taxon>Neoptera</taxon>
        <taxon>Paraneoptera</taxon>
        <taxon>Hemiptera</taxon>
        <taxon>Sternorrhyncha</taxon>
        <taxon>Coccoidea</taxon>
        <taxon>Coccidae</taxon>
        <taxon>Parthenolecanium</taxon>
    </lineage>
</organism>
<keyword evidence="2" id="KW-1133">Transmembrane helix</keyword>
<gene>
    <name evidence="3" type="ORF">V9T40_011747</name>
</gene>
<evidence type="ECO:0000313" key="3">
    <source>
        <dbReference type="EMBL" id="KAK7575461.1"/>
    </source>
</evidence>
<reference evidence="3 4" key="1">
    <citation type="submission" date="2024-03" db="EMBL/GenBank/DDBJ databases">
        <title>Adaptation during the transition from Ophiocordyceps entomopathogen to insect associate is accompanied by gene loss and intensified selection.</title>
        <authorList>
            <person name="Ward C.M."/>
            <person name="Onetto C.A."/>
            <person name="Borneman A.R."/>
        </authorList>
    </citation>
    <scope>NUCLEOTIDE SEQUENCE [LARGE SCALE GENOMIC DNA]</scope>
    <source>
        <strain evidence="3">AWRI1</strain>
        <tissue evidence="3">Single Adult Female</tissue>
    </source>
</reference>
<proteinExistence type="predicted"/>
<accession>A0AAN9XYG0</accession>
<name>A0AAN9XYG0_9HEMI</name>
<keyword evidence="2" id="KW-0472">Membrane</keyword>
<comment type="caution">
    <text evidence="3">The sequence shown here is derived from an EMBL/GenBank/DDBJ whole genome shotgun (WGS) entry which is preliminary data.</text>
</comment>
<sequence>MFATDVTVDFGPTEKPIFNETSRRNRTTDRTSDKVASEGLETPTRDVESWKVPSSNVSNSRRLRMRFDATIKIVDQLEAFDEGDVVAGAPFGRCRLATVVHQLVAVVAGASLLLLLLLQLLLRMPRTVGGRGSGAIDDATGKAVATRLEYRVRMQQSTAAAMRVVRVGSHQSDAAISVASRNAAPPLPEQATISSIRRAPRFGDWLATITCEQRVKFSRTAAAADADRKEKARSKGQTGKRTNPTAPNARTDRRPSRRFGPK</sequence>
<protein>
    <submittedName>
        <fullName evidence="3">Uncharacterized protein</fullName>
    </submittedName>
</protein>
<feature type="compositionally biased region" description="Basic and acidic residues" evidence="1">
    <location>
        <begin position="21"/>
        <end position="36"/>
    </location>
</feature>
<evidence type="ECO:0000313" key="4">
    <source>
        <dbReference type="Proteomes" id="UP001367676"/>
    </source>
</evidence>
<keyword evidence="4" id="KW-1185">Reference proteome</keyword>
<dbReference type="Proteomes" id="UP001367676">
    <property type="component" value="Unassembled WGS sequence"/>
</dbReference>
<keyword evidence="2" id="KW-0812">Transmembrane</keyword>
<dbReference type="AlphaFoldDB" id="A0AAN9XYG0"/>
<evidence type="ECO:0000256" key="2">
    <source>
        <dbReference type="SAM" id="Phobius"/>
    </source>
</evidence>